<evidence type="ECO:0000313" key="3">
    <source>
        <dbReference type="Proteomes" id="UP000765509"/>
    </source>
</evidence>
<evidence type="ECO:0000256" key="1">
    <source>
        <dbReference type="SAM" id="MobiDB-lite"/>
    </source>
</evidence>
<sequence length="133" mass="14822">MLPQCPQDIPAMPPSTILCLPCLRSHMPSRYATATALNPPYAFSNPSKPLCQLPSLRSHSVLPHQHNPQSHPPSLRSQDETTMPPHLHPHHSLRLRTPAAYNPCALKICLQHCSQPPLRLILSPPLTILTLRH</sequence>
<comment type="caution">
    <text evidence="2">The sequence shown here is derived from an EMBL/GenBank/DDBJ whole genome shotgun (WGS) entry which is preliminary data.</text>
</comment>
<protein>
    <submittedName>
        <fullName evidence="2">Uncharacterized protein</fullName>
    </submittedName>
</protein>
<dbReference type="Proteomes" id="UP000765509">
    <property type="component" value="Unassembled WGS sequence"/>
</dbReference>
<organism evidence="2 3">
    <name type="scientific">Austropuccinia psidii MF-1</name>
    <dbReference type="NCBI Taxonomy" id="1389203"/>
    <lineage>
        <taxon>Eukaryota</taxon>
        <taxon>Fungi</taxon>
        <taxon>Dikarya</taxon>
        <taxon>Basidiomycota</taxon>
        <taxon>Pucciniomycotina</taxon>
        <taxon>Pucciniomycetes</taxon>
        <taxon>Pucciniales</taxon>
        <taxon>Sphaerophragmiaceae</taxon>
        <taxon>Austropuccinia</taxon>
    </lineage>
</organism>
<proteinExistence type="predicted"/>
<accession>A0A9Q3H896</accession>
<feature type="compositionally biased region" description="Low complexity" evidence="1">
    <location>
        <begin position="63"/>
        <end position="74"/>
    </location>
</feature>
<gene>
    <name evidence="2" type="ORF">O181_034681</name>
</gene>
<feature type="region of interest" description="Disordered" evidence="1">
    <location>
        <begin position="61"/>
        <end position="91"/>
    </location>
</feature>
<dbReference type="AlphaFoldDB" id="A0A9Q3H896"/>
<evidence type="ECO:0000313" key="2">
    <source>
        <dbReference type="EMBL" id="MBW0494966.1"/>
    </source>
</evidence>
<dbReference type="EMBL" id="AVOT02012850">
    <property type="protein sequence ID" value="MBW0494966.1"/>
    <property type="molecule type" value="Genomic_DNA"/>
</dbReference>
<reference evidence="2" key="1">
    <citation type="submission" date="2021-03" db="EMBL/GenBank/DDBJ databases">
        <title>Draft genome sequence of rust myrtle Austropuccinia psidii MF-1, a brazilian biotype.</title>
        <authorList>
            <person name="Quecine M.C."/>
            <person name="Pachon D.M.R."/>
            <person name="Bonatelli M.L."/>
            <person name="Correr F.H."/>
            <person name="Franceschini L.M."/>
            <person name="Leite T.F."/>
            <person name="Margarido G.R.A."/>
            <person name="Almeida C.A."/>
            <person name="Ferrarezi J.A."/>
            <person name="Labate C.A."/>
        </authorList>
    </citation>
    <scope>NUCLEOTIDE SEQUENCE</scope>
    <source>
        <strain evidence="2">MF-1</strain>
    </source>
</reference>
<name>A0A9Q3H896_9BASI</name>
<keyword evidence="3" id="KW-1185">Reference proteome</keyword>